<comment type="caution">
    <text evidence="2">The sequence shown here is derived from an EMBL/GenBank/DDBJ whole genome shotgun (WGS) entry which is preliminary data.</text>
</comment>
<gene>
    <name evidence="2" type="ORF">BN873_300053</name>
</gene>
<sequence length="274" mass="29397">MAQSRPKQSVSRLGIARTSHPHALGRPGGVRERRETVILNQPDISSGGGLLATGRVLSRQDYPGGYTLLRLGLSQVAACQPGHALSLNGVLWPILQRAPKQGWVDCLRRDAPCPVPGTEIVICGPCGEPFDLLAATPRALLADNDGLAEIVFLARTLRDRHPRVKPFALFELTPPLPFRPQPSKMVVAGLPAGVIGALPLLEDWAIPSRIACPTDEQPGCLTGTATDLVNAWLDICQGAADVTLFACGHQTLLTAVGALAERYRLSWQIRPAQR</sequence>
<feature type="region of interest" description="Disordered" evidence="1">
    <location>
        <begin position="1"/>
        <end position="29"/>
    </location>
</feature>
<reference evidence="2" key="2">
    <citation type="submission" date="2014-03" db="EMBL/GenBank/DDBJ databases">
        <title>Candidatus Competibacter-lineage genomes retrieved from metagenomes reveal functional metabolic diversity.</title>
        <authorList>
            <person name="McIlroy S.J."/>
            <person name="Albertsen M."/>
            <person name="Andresen E.K."/>
            <person name="Saunders A.M."/>
            <person name="Kristiansen R."/>
            <person name="Stokholm-Bjerregaard M."/>
            <person name="Nielsen K.L."/>
            <person name="Nielsen P.H."/>
        </authorList>
    </citation>
    <scope>NUCLEOTIDE SEQUENCE</scope>
    <source>
        <strain evidence="2">Run_A_D11</strain>
    </source>
</reference>
<evidence type="ECO:0000256" key="1">
    <source>
        <dbReference type="SAM" id="MobiDB-lite"/>
    </source>
</evidence>
<dbReference type="AlphaFoldDB" id="W6M426"/>
<protein>
    <submittedName>
        <fullName evidence="2">Oxidoreductase FAD/NAD(P)-binding domain protein</fullName>
    </submittedName>
</protein>
<organism evidence="2 3">
    <name type="scientific">Candidatus Competibacter denitrificans Run_A_D11</name>
    <dbReference type="NCBI Taxonomy" id="1400863"/>
    <lineage>
        <taxon>Bacteria</taxon>
        <taxon>Pseudomonadati</taxon>
        <taxon>Pseudomonadota</taxon>
        <taxon>Gammaproteobacteria</taxon>
        <taxon>Candidatus Competibacteraceae</taxon>
        <taxon>Candidatus Competibacter</taxon>
    </lineage>
</organism>
<dbReference type="EMBL" id="CBTJ020000037">
    <property type="protein sequence ID" value="CDI02432.1"/>
    <property type="molecule type" value="Genomic_DNA"/>
</dbReference>
<dbReference type="Proteomes" id="UP000035760">
    <property type="component" value="Unassembled WGS sequence"/>
</dbReference>
<dbReference type="STRING" id="1400863.BN873_300053"/>
<reference evidence="2" key="1">
    <citation type="submission" date="2013-07" db="EMBL/GenBank/DDBJ databases">
        <authorList>
            <person name="McIlroy S."/>
        </authorList>
    </citation>
    <scope>NUCLEOTIDE SEQUENCE [LARGE SCALE GENOMIC DNA]</scope>
    <source>
        <strain evidence="2">Run_A_D11</strain>
    </source>
</reference>
<keyword evidence="3" id="KW-1185">Reference proteome</keyword>
<proteinExistence type="predicted"/>
<accession>W6M426</accession>
<feature type="compositionally biased region" description="Polar residues" evidence="1">
    <location>
        <begin position="1"/>
        <end position="11"/>
    </location>
</feature>
<evidence type="ECO:0000313" key="3">
    <source>
        <dbReference type="Proteomes" id="UP000035760"/>
    </source>
</evidence>
<name>W6M426_9GAMM</name>
<evidence type="ECO:0000313" key="2">
    <source>
        <dbReference type="EMBL" id="CDI02432.1"/>
    </source>
</evidence>